<feature type="transmembrane region" description="Helical" evidence="5">
    <location>
        <begin position="359"/>
        <end position="377"/>
    </location>
</feature>
<feature type="transmembrane region" description="Helical" evidence="5">
    <location>
        <begin position="423"/>
        <end position="444"/>
    </location>
</feature>
<dbReference type="Pfam" id="PF13639">
    <property type="entry name" value="zf-RING_2"/>
    <property type="match status" value="1"/>
</dbReference>
<name>A0A4E0QV21_FASHE</name>
<feature type="region of interest" description="Disordered" evidence="4">
    <location>
        <begin position="599"/>
        <end position="646"/>
    </location>
</feature>
<evidence type="ECO:0000313" key="8">
    <source>
        <dbReference type="Proteomes" id="UP000230066"/>
    </source>
</evidence>
<dbReference type="PANTHER" id="PTHR15302:SF0">
    <property type="entry name" value="E3 UBIQUITIN-PROTEIN LIGASE RNF103"/>
    <property type="match status" value="1"/>
</dbReference>
<keyword evidence="1 3" id="KW-0479">Metal-binding</keyword>
<evidence type="ECO:0000259" key="6">
    <source>
        <dbReference type="PROSITE" id="PS50089"/>
    </source>
</evidence>
<evidence type="ECO:0000256" key="3">
    <source>
        <dbReference type="PROSITE-ProRule" id="PRU00175"/>
    </source>
</evidence>
<dbReference type="SUPFAM" id="SSF57850">
    <property type="entry name" value="RING/U-box"/>
    <property type="match status" value="1"/>
</dbReference>
<evidence type="ECO:0000256" key="5">
    <source>
        <dbReference type="SAM" id="Phobius"/>
    </source>
</evidence>
<feature type="region of interest" description="Disordered" evidence="4">
    <location>
        <begin position="491"/>
        <end position="523"/>
    </location>
</feature>
<sequence length="804" mass="90216">MYTRNYSSFHFPPPNSLCQERGLTAADLILALPKGGDRIKDSVQYRAFPKQSISHSPAAVTDIALQQIHSWIAGVLAERVRSVEVVDDIVPGSVDWPKSVIQKISLKRRWISWLTEKPKPIHVIWMYNKTSSSTDHIMDTALSARFPPFVLSALSVPFTGRVRFWVAESVVGPNSHRGTKMKHWPAPKASTSSVQQLLDFLDCPLNSTYFVLTPEAKCLSFGKRRGEYLSYSNLELYLRLLYPSVDDVLLAFFFLLNLLVLLNTAVRGGKLMAFVGRRWMGMPISYTHEQFGLIQSFVRLARQGWTLHRPSRIRHNLSQSLSSTVPNRSESRAEPGANERNFSVKKQVIHWGKSSIVEFFSYNLFFLLTVLPVINALSLSHTACILNLSLWVLRTFVLIPPVVSLRISIVEGHFCWFRLASVIAFYYVTVLISAAHVYFVLLGAKPHTRLRQRTVSFLSSRRLTHAPPNELLAELTRSLLISDLEPRMEQTTSSLSGNSSSSPSEIESVAPDSVATSSRPSNRSLVAHTVEQVRLLRRLGRLHELLHEGSHYLPANSVHPPEDVAFEIPERGDIRANQRAAPAHIYTWQCSLLSQSDAQSREASIMHSDSRSGKPRQLRRPSCGNINIHPAHPSCTSSLEAEGEEDDLVAEHNNTALRQAQGRQMHHYRRGITVSQRSEVDSSSNDESIQNCFDRSSDPSTEAKSFVSPAVDWPPWVIPCAECVVCWRVFRPGVRLGALPCGHGFHEACIRRWLDTGALDCPVCRWPAHAPHLRQQRQMIGQLLSAVQSTLSVGGTHILTNNSR</sequence>
<keyword evidence="5" id="KW-1133">Transmembrane helix</keyword>
<feature type="transmembrane region" description="Helical" evidence="5">
    <location>
        <begin position="248"/>
        <end position="266"/>
    </location>
</feature>
<gene>
    <name evidence="7" type="ORF">D915_010355</name>
</gene>
<dbReference type="PANTHER" id="PTHR15302">
    <property type="entry name" value="E3 UBIQUITIN-PROTEIN LIGASE RNF103"/>
    <property type="match status" value="1"/>
</dbReference>
<dbReference type="AlphaFoldDB" id="A0A4E0QV21"/>
<feature type="transmembrane region" description="Helical" evidence="5">
    <location>
        <begin position="384"/>
        <end position="403"/>
    </location>
</feature>
<feature type="domain" description="RING-type" evidence="6">
    <location>
        <begin position="723"/>
        <end position="765"/>
    </location>
</feature>
<dbReference type="GO" id="GO:0005783">
    <property type="term" value="C:endoplasmic reticulum"/>
    <property type="evidence" value="ECO:0007669"/>
    <property type="project" value="TreeGrafter"/>
</dbReference>
<dbReference type="CDD" id="cd16473">
    <property type="entry name" value="RING-H2_RNF103"/>
    <property type="match status" value="1"/>
</dbReference>
<keyword evidence="8" id="KW-1185">Reference proteome</keyword>
<keyword evidence="1 3" id="KW-0863">Zinc-finger</keyword>
<comment type="caution">
    <text evidence="7">The sequence shown here is derived from an EMBL/GenBank/DDBJ whole genome shotgun (WGS) entry which is preliminary data.</text>
</comment>
<feature type="compositionally biased region" description="Polar residues" evidence="4">
    <location>
        <begin position="675"/>
        <end position="703"/>
    </location>
</feature>
<evidence type="ECO:0000313" key="7">
    <source>
        <dbReference type="EMBL" id="THD18923.1"/>
    </source>
</evidence>
<keyword evidence="5" id="KW-0812">Transmembrane</keyword>
<dbReference type="EMBL" id="JXXN02007978">
    <property type="protein sequence ID" value="THD18923.1"/>
    <property type="molecule type" value="Genomic_DNA"/>
</dbReference>
<reference evidence="7" key="1">
    <citation type="submission" date="2019-03" db="EMBL/GenBank/DDBJ databases">
        <title>Improved annotation for the trematode Fasciola hepatica.</title>
        <authorList>
            <person name="Choi Y.-J."/>
            <person name="Martin J."/>
            <person name="Mitreva M."/>
        </authorList>
    </citation>
    <scope>NUCLEOTIDE SEQUENCE [LARGE SCALE GENOMIC DNA]</scope>
</reference>
<feature type="compositionally biased region" description="Polar residues" evidence="4">
    <location>
        <begin position="514"/>
        <end position="523"/>
    </location>
</feature>
<organism evidence="7 8">
    <name type="scientific">Fasciola hepatica</name>
    <name type="common">Liver fluke</name>
    <dbReference type="NCBI Taxonomy" id="6192"/>
    <lineage>
        <taxon>Eukaryota</taxon>
        <taxon>Metazoa</taxon>
        <taxon>Spiralia</taxon>
        <taxon>Lophotrochozoa</taxon>
        <taxon>Platyhelminthes</taxon>
        <taxon>Trematoda</taxon>
        <taxon>Digenea</taxon>
        <taxon>Plagiorchiida</taxon>
        <taxon>Echinostomata</taxon>
        <taxon>Echinostomatoidea</taxon>
        <taxon>Fasciolidae</taxon>
        <taxon>Fasciola</taxon>
    </lineage>
</organism>
<keyword evidence="2" id="KW-0862">Zinc</keyword>
<dbReference type="InterPro" id="IPR013083">
    <property type="entry name" value="Znf_RING/FYVE/PHD"/>
</dbReference>
<feature type="compositionally biased region" description="Low complexity" evidence="4">
    <location>
        <begin position="493"/>
        <end position="508"/>
    </location>
</feature>
<dbReference type="GO" id="GO:0016567">
    <property type="term" value="P:protein ubiquitination"/>
    <property type="evidence" value="ECO:0007669"/>
    <property type="project" value="InterPro"/>
</dbReference>
<dbReference type="GO" id="GO:0008270">
    <property type="term" value="F:zinc ion binding"/>
    <property type="evidence" value="ECO:0007669"/>
    <property type="project" value="UniProtKB-KW"/>
</dbReference>
<dbReference type="InterPro" id="IPR001841">
    <property type="entry name" value="Znf_RING"/>
</dbReference>
<evidence type="ECO:0000256" key="4">
    <source>
        <dbReference type="SAM" id="MobiDB-lite"/>
    </source>
</evidence>
<dbReference type="SMART" id="SM00184">
    <property type="entry name" value="RING"/>
    <property type="match status" value="1"/>
</dbReference>
<dbReference type="GO" id="GO:0004842">
    <property type="term" value="F:ubiquitin-protein transferase activity"/>
    <property type="evidence" value="ECO:0007669"/>
    <property type="project" value="InterPro"/>
</dbReference>
<dbReference type="PROSITE" id="PS50089">
    <property type="entry name" value="ZF_RING_2"/>
    <property type="match status" value="1"/>
</dbReference>
<dbReference type="Proteomes" id="UP000230066">
    <property type="component" value="Unassembled WGS sequence"/>
</dbReference>
<protein>
    <submittedName>
        <fullName evidence="7">E3 ubiquitin-protein ligase RNF103</fullName>
    </submittedName>
</protein>
<dbReference type="Gene3D" id="3.30.40.10">
    <property type="entry name" value="Zinc/RING finger domain, C3HC4 (zinc finger)"/>
    <property type="match status" value="1"/>
</dbReference>
<accession>A0A4E0QV21</accession>
<dbReference type="InterPro" id="IPR042494">
    <property type="entry name" value="RNF103"/>
</dbReference>
<keyword evidence="5" id="KW-0472">Membrane</keyword>
<dbReference type="GO" id="GO:0036503">
    <property type="term" value="P:ERAD pathway"/>
    <property type="evidence" value="ECO:0007669"/>
    <property type="project" value="TreeGrafter"/>
</dbReference>
<feature type="region of interest" description="Disordered" evidence="4">
    <location>
        <begin position="675"/>
        <end position="704"/>
    </location>
</feature>
<proteinExistence type="predicted"/>
<evidence type="ECO:0000256" key="1">
    <source>
        <dbReference type="ARBA" id="ARBA00022771"/>
    </source>
</evidence>
<evidence type="ECO:0000256" key="2">
    <source>
        <dbReference type="ARBA" id="ARBA00022833"/>
    </source>
</evidence>